<organism evidence="5 6">
    <name type="scientific">Penicillium daleae</name>
    <dbReference type="NCBI Taxonomy" id="63821"/>
    <lineage>
        <taxon>Eukaryota</taxon>
        <taxon>Fungi</taxon>
        <taxon>Dikarya</taxon>
        <taxon>Ascomycota</taxon>
        <taxon>Pezizomycotina</taxon>
        <taxon>Eurotiomycetes</taxon>
        <taxon>Eurotiomycetidae</taxon>
        <taxon>Eurotiales</taxon>
        <taxon>Aspergillaceae</taxon>
        <taxon>Penicillium</taxon>
    </lineage>
</organism>
<dbReference type="Pfam" id="PF00076">
    <property type="entry name" value="RRM_1"/>
    <property type="match status" value="1"/>
</dbReference>
<evidence type="ECO:0000259" key="4">
    <source>
        <dbReference type="PROSITE" id="PS50102"/>
    </source>
</evidence>
<gene>
    <name evidence="5" type="ORF">N7458_008361</name>
</gene>
<dbReference type="PROSITE" id="PS50102">
    <property type="entry name" value="RRM"/>
    <property type="match status" value="1"/>
</dbReference>
<dbReference type="InterPro" id="IPR035979">
    <property type="entry name" value="RBD_domain_sf"/>
</dbReference>
<dbReference type="GeneID" id="81601986"/>
<dbReference type="SMART" id="SM00360">
    <property type="entry name" value="RRM"/>
    <property type="match status" value="2"/>
</dbReference>
<dbReference type="GO" id="GO:0005634">
    <property type="term" value="C:nucleus"/>
    <property type="evidence" value="ECO:0007669"/>
    <property type="project" value="TreeGrafter"/>
</dbReference>
<dbReference type="SUPFAM" id="SSF54928">
    <property type="entry name" value="RNA-binding domain, RBD"/>
    <property type="match status" value="2"/>
</dbReference>
<evidence type="ECO:0000256" key="3">
    <source>
        <dbReference type="SAM" id="MobiDB-lite"/>
    </source>
</evidence>
<evidence type="ECO:0000256" key="1">
    <source>
        <dbReference type="ARBA" id="ARBA00022884"/>
    </source>
</evidence>
<dbReference type="Proteomes" id="UP001213681">
    <property type="component" value="Unassembled WGS sequence"/>
</dbReference>
<evidence type="ECO:0000313" key="5">
    <source>
        <dbReference type="EMBL" id="KAJ5444489.1"/>
    </source>
</evidence>
<comment type="caution">
    <text evidence="5">The sequence shown here is derived from an EMBL/GenBank/DDBJ whole genome shotgun (WGS) entry which is preliminary data.</text>
</comment>
<dbReference type="Gene3D" id="3.30.70.330">
    <property type="match status" value="2"/>
</dbReference>
<dbReference type="GO" id="GO:0003729">
    <property type="term" value="F:mRNA binding"/>
    <property type="evidence" value="ECO:0007669"/>
    <property type="project" value="TreeGrafter"/>
</dbReference>
<dbReference type="InterPro" id="IPR050502">
    <property type="entry name" value="Euk_RNA-bind_prot"/>
</dbReference>
<dbReference type="PANTHER" id="PTHR48025">
    <property type="entry name" value="OS02G0815200 PROTEIN"/>
    <property type="match status" value="1"/>
</dbReference>
<feature type="region of interest" description="Disordered" evidence="3">
    <location>
        <begin position="332"/>
        <end position="383"/>
    </location>
</feature>
<dbReference type="InterPro" id="IPR000504">
    <property type="entry name" value="RRM_dom"/>
</dbReference>
<sequence length="400" mass="43721">MPLLGREKGRSPRSRRSEDEFVVFLQGIPAHCRWQELKDLVRQTALHIRQAVVYDDSNGFPTGLGQIIVKNEDEAWRTYHRLSTNGWEGQSLVVTLARTSAPTKPIAGPTRSPPAVIQGYVSGHSTPPQSQGNMSMPPSPISSESVHCASPTHPYPEFAAMVGPMAMPPQPYMMPERMQCVPPSPMMHCSMYDAPGWNMMPIYPISPIQNLHDHVGDHYPPRFHPRKAWANHSPTSSSSVPDLAQRAVYIANLHPASTTADLTTLLQSSGAVEQCNVTVTAETHDTCARAHASAIMHSVDAAKRAMNMFNGMTFMGSRIRVKLDLSPDMTRSGSWDGTVGLDDADLTEQTPSEKSSECLGGGHNVPFRESKQVDPHKPFVVDGSGLQKKSLELLSTSAPT</sequence>
<feature type="compositionally biased region" description="Basic and acidic residues" evidence="3">
    <location>
        <begin position="366"/>
        <end position="379"/>
    </location>
</feature>
<reference evidence="5" key="2">
    <citation type="journal article" date="2023" name="IMA Fungus">
        <title>Comparative genomic study of the Penicillium genus elucidates a diverse pangenome and 15 lateral gene transfer events.</title>
        <authorList>
            <person name="Petersen C."/>
            <person name="Sorensen T."/>
            <person name="Nielsen M.R."/>
            <person name="Sondergaard T.E."/>
            <person name="Sorensen J.L."/>
            <person name="Fitzpatrick D.A."/>
            <person name="Frisvad J.C."/>
            <person name="Nielsen K.L."/>
        </authorList>
    </citation>
    <scope>NUCLEOTIDE SEQUENCE</scope>
    <source>
        <strain evidence="5">IBT 16125</strain>
    </source>
</reference>
<evidence type="ECO:0000256" key="2">
    <source>
        <dbReference type="PROSITE-ProRule" id="PRU00176"/>
    </source>
</evidence>
<name>A0AAD6G136_9EURO</name>
<dbReference type="PANTHER" id="PTHR48025:SF1">
    <property type="entry name" value="RRM DOMAIN-CONTAINING PROTEIN"/>
    <property type="match status" value="1"/>
</dbReference>
<dbReference type="InterPro" id="IPR012677">
    <property type="entry name" value="Nucleotide-bd_a/b_plait_sf"/>
</dbReference>
<dbReference type="EMBL" id="JAPVEA010000007">
    <property type="protein sequence ID" value="KAJ5444489.1"/>
    <property type="molecule type" value="Genomic_DNA"/>
</dbReference>
<dbReference type="AlphaFoldDB" id="A0AAD6G136"/>
<feature type="region of interest" description="Disordered" evidence="3">
    <location>
        <begin position="125"/>
        <end position="148"/>
    </location>
</feature>
<keyword evidence="6" id="KW-1185">Reference proteome</keyword>
<accession>A0AAD6G136</accession>
<keyword evidence="1 2" id="KW-0694">RNA-binding</keyword>
<dbReference type="RefSeq" id="XP_056764569.1">
    <property type="nucleotide sequence ID" value="XM_056911743.1"/>
</dbReference>
<dbReference type="CDD" id="cd00590">
    <property type="entry name" value="RRM_SF"/>
    <property type="match status" value="1"/>
</dbReference>
<feature type="domain" description="RRM" evidence="4">
    <location>
        <begin position="246"/>
        <end position="326"/>
    </location>
</feature>
<proteinExistence type="predicted"/>
<evidence type="ECO:0000313" key="6">
    <source>
        <dbReference type="Proteomes" id="UP001213681"/>
    </source>
</evidence>
<protein>
    <recommendedName>
        <fullName evidence="4">RRM domain-containing protein</fullName>
    </recommendedName>
</protein>
<reference evidence="5" key="1">
    <citation type="submission" date="2022-12" db="EMBL/GenBank/DDBJ databases">
        <authorList>
            <person name="Petersen C."/>
        </authorList>
    </citation>
    <scope>NUCLEOTIDE SEQUENCE</scope>
    <source>
        <strain evidence="5">IBT 16125</strain>
    </source>
</reference>